<accession>A0A136II48</accession>
<keyword evidence="2" id="KW-1185">Reference proteome</keyword>
<dbReference type="InParanoid" id="A0A136II48"/>
<protein>
    <submittedName>
        <fullName evidence="1">Uncharacterized protein</fullName>
    </submittedName>
</protein>
<dbReference type="EMBL" id="KQ964378">
    <property type="protein sequence ID" value="KXJ84623.1"/>
    <property type="molecule type" value="Genomic_DNA"/>
</dbReference>
<name>A0A136II48_9PEZI</name>
<organism evidence="1 2">
    <name type="scientific">Microdochium bolleyi</name>
    <dbReference type="NCBI Taxonomy" id="196109"/>
    <lineage>
        <taxon>Eukaryota</taxon>
        <taxon>Fungi</taxon>
        <taxon>Dikarya</taxon>
        <taxon>Ascomycota</taxon>
        <taxon>Pezizomycotina</taxon>
        <taxon>Sordariomycetes</taxon>
        <taxon>Xylariomycetidae</taxon>
        <taxon>Xylariales</taxon>
        <taxon>Microdochiaceae</taxon>
        <taxon>Microdochium</taxon>
    </lineage>
</organism>
<evidence type="ECO:0000313" key="1">
    <source>
        <dbReference type="EMBL" id="KXJ84623.1"/>
    </source>
</evidence>
<dbReference type="AlphaFoldDB" id="A0A136II48"/>
<gene>
    <name evidence="1" type="ORF">Micbo1qcDRAFT_170102</name>
</gene>
<reference evidence="2" key="1">
    <citation type="submission" date="2016-02" db="EMBL/GenBank/DDBJ databases">
        <title>Draft genome sequence of Microdochium bolleyi, a fungal endophyte of beachgrass.</title>
        <authorList>
            <consortium name="DOE Joint Genome Institute"/>
            <person name="David A.S."/>
            <person name="May G."/>
            <person name="Haridas S."/>
            <person name="Lim J."/>
            <person name="Wang M."/>
            <person name="Labutti K."/>
            <person name="Lipzen A."/>
            <person name="Barry K."/>
            <person name="Grigoriev I.V."/>
        </authorList>
    </citation>
    <scope>NUCLEOTIDE SEQUENCE [LARGE SCALE GENOMIC DNA]</scope>
    <source>
        <strain evidence="2">J235TASD1</strain>
    </source>
</reference>
<evidence type="ECO:0000313" key="2">
    <source>
        <dbReference type="Proteomes" id="UP000070501"/>
    </source>
</evidence>
<proteinExistence type="predicted"/>
<sequence length="93" mass="10690">MQCPHARSASHCADCPCRYRSGKYIARLRTQLEYREVANQLRHRCDRSSAASGSVWCVSVNTCQETRHCPDDMNIVCTSAWNDIQLMLSRKRV</sequence>
<dbReference type="Proteomes" id="UP000070501">
    <property type="component" value="Unassembled WGS sequence"/>
</dbReference>